<accession>A0A543IXQ6</accession>
<evidence type="ECO:0000313" key="3">
    <source>
        <dbReference type="Proteomes" id="UP000319213"/>
    </source>
</evidence>
<evidence type="ECO:0000256" key="1">
    <source>
        <dbReference type="SAM" id="MobiDB-lite"/>
    </source>
</evidence>
<proteinExistence type="predicted"/>
<protein>
    <submittedName>
        <fullName evidence="2">Uncharacterized protein</fullName>
    </submittedName>
</protein>
<evidence type="ECO:0000313" key="2">
    <source>
        <dbReference type="EMBL" id="TQM75359.1"/>
    </source>
</evidence>
<dbReference type="EMBL" id="VFPQ01000001">
    <property type="protein sequence ID" value="TQM75359.1"/>
    <property type="molecule type" value="Genomic_DNA"/>
</dbReference>
<organism evidence="2 3">
    <name type="scientific">Thermopolyspora flexuosa</name>
    <dbReference type="NCBI Taxonomy" id="103836"/>
    <lineage>
        <taxon>Bacteria</taxon>
        <taxon>Bacillati</taxon>
        <taxon>Actinomycetota</taxon>
        <taxon>Actinomycetes</taxon>
        <taxon>Streptosporangiales</taxon>
        <taxon>Streptosporangiaceae</taxon>
        <taxon>Thermopolyspora</taxon>
    </lineage>
</organism>
<keyword evidence="3" id="KW-1185">Reference proteome</keyword>
<name>A0A543IXQ6_9ACTN</name>
<dbReference type="AlphaFoldDB" id="A0A543IXQ6"/>
<feature type="region of interest" description="Disordered" evidence="1">
    <location>
        <begin position="180"/>
        <end position="206"/>
    </location>
</feature>
<dbReference type="Proteomes" id="UP000319213">
    <property type="component" value="Unassembled WGS sequence"/>
</dbReference>
<comment type="caution">
    <text evidence="2">The sequence shown here is derived from an EMBL/GenBank/DDBJ whole genome shotgun (WGS) entry which is preliminary data.</text>
</comment>
<reference evidence="2 3" key="1">
    <citation type="submission" date="2019-06" db="EMBL/GenBank/DDBJ databases">
        <title>Sequencing the genomes of 1000 actinobacteria strains.</title>
        <authorList>
            <person name="Klenk H.-P."/>
        </authorList>
    </citation>
    <scope>NUCLEOTIDE SEQUENCE [LARGE SCALE GENOMIC DNA]</scope>
    <source>
        <strain evidence="2 3">DSM 43186</strain>
    </source>
</reference>
<sequence length="206" mass="22794">MALTGSIPTASAHANPPVPAVVQDDDLDQLRIALQRFRDPKVAERHGYERTDVCSQAAHTGPGGEYLGAMGYHYVNKKLAADPTIDPFKPEILLYVPGKDGRRVLAGVEYLRYDSDGLISTTDDRPRLFGKDFDGPFAPTSSGQPVHYSLHVWLFEHNPKGLFEPWNPRVRCTPPADAAKLRKGVKNAQKDARKAQAPKSRPRVRS</sequence>
<gene>
    <name evidence="2" type="ORF">FHX40_2065</name>
</gene>